<gene>
    <name evidence="2" type="ORF">D9X91_10480</name>
</gene>
<organism evidence="2 3">
    <name type="scientific">Falsibacillus albus</name>
    <dbReference type="NCBI Taxonomy" id="2478915"/>
    <lineage>
        <taxon>Bacteria</taxon>
        <taxon>Bacillati</taxon>
        <taxon>Bacillota</taxon>
        <taxon>Bacilli</taxon>
        <taxon>Bacillales</taxon>
        <taxon>Bacillaceae</taxon>
        <taxon>Falsibacillus</taxon>
    </lineage>
</organism>
<dbReference type="Pfam" id="PF13452">
    <property type="entry name" value="FAS1_DH_region"/>
    <property type="match status" value="1"/>
</dbReference>
<dbReference type="Proteomes" id="UP000276770">
    <property type="component" value="Unassembled WGS sequence"/>
</dbReference>
<dbReference type="OrthoDB" id="160199at2"/>
<sequence length="146" mass="16788">MNAASNKEGIRTKEFSFTVERGKIKEFAQAIGDPNPIYYELDAALEQGFQDIPVPPTFATVMEMWGGLDFEQLIELLEMNPLNVLHGEQEYEYFRTICSGEVITGQMVVAKHFQKGKMDFFKLETQFRDQYGEIVLIARSTVIERH</sequence>
<evidence type="ECO:0000313" key="3">
    <source>
        <dbReference type="Proteomes" id="UP000276770"/>
    </source>
</evidence>
<feature type="domain" description="FAS1-like dehydratase" evidence="1">
    <location>
        <begin position="9"/>
        <end position="136"/>
    </location>
</feature>
<dbReference type="InterPro" id="IPR039569">
    <property type="entry name" value="FAS1-like_DH_region"/>
</dbReference>
<dbReference type="Gene3D" id="3.10.129.10">
    <property type="entry name" value="Hotdog Thioesterase"/>
    <property type="match status" value="1"/>
</dbReference>
<reference evidence="2 3" key="1">
    <citation type="submission" date="2018-10" db="EMBL/GenBank/DDBJ databases">
        <title>Falsibacillus sp. genome draft.</title>
        <authorList>
            <person name="Shi S."/>
        </authorList>
    </citation>
    <scope>NUCLEOTIDE SEQUENCE [LARGE SCALE GENOMIC DNA]</scope>
    <source>
        <strain evidence="2 3">GY 10110</strain>
    </source>
</reference>
<accession>A0A3L7JXI2</accession>
<dbReference type="CDD" id="cd03441">
    <property type="entry name" value="R_hydratase_like"/>
    <property type="match status" value="1"/>
</dbReference>
<dbReference type="RefSeq" id="WP_121680568.1">
    <property type="nucleotide sequence ID" value="NZ_RCVZ01000006.1"/>
</dbReference>
<dbReference type="AlphaFoldDB" id="A0A3L7JXI2"/>
<comment type="caution">
    <text evidence="2">The sequence shown here is derived from an EMBL/GenBank/DDBJ whole genome shotgun (WGS) entry which is preliminary data.</text>
</comment>
<proteinExistence type="predicted"/>
<dbReference type="InterPro" id="IPR029069">
    <property type="entry name" value="HotDog_dom_sf"/>
</dbReference>
<evidence type="ECO:0000259" key="1">
    <source>
        <dbReference type="Pfam" id="PF13452"/>
    </source>
</evidence>
<dbReference type="PIRSF" id="PIRSF018072">
    <property type="entry name" value="UCP018072"/>
    <property type="match status" value="1"/>
</dbReference>
<dbReference type="InterPro" id="IPR016709">
    <property type="entry name" value="HadA-like"/>
</dbReference>
<keyword evidence="3" id="KW-1185">Reference proteome</keyword>
<dbReference type="EMBL" id="RCVZ01000006">
    <property type="protein sequence ID" value="RLQ95453.1"/>
    <property type="molecule type" value="Genomic_DNA"/>
</dbReference>
<protein>
    <submittedName>
        <fullName evidence="2">MaoC family dehydratase</fullName>
    </submittedName>
</protein>
<evidence type="ECO:0000313" key="2">
    <source>
        <dbReference type="EMBL" id="RLQ95453.1"/>
    </source>
</evidence>
<name>A0A3L7JXI2_9BACI</name>
<dbReference type="SUPFAM" id="SSF54637">
    <property type="entry name" value="Thioesterase/thiol ester dehydrase-isomerase"/>
    <property type="match status" value="1"/>
</dbReference>